<feature type="domain" description="Aminoglycoside phosphotransferase" evidence="2">
    <location>
        <begin position="26"/>
        <end position="138"/>
    </location>
</feature>
<gene>
    <name evidence="3" type="ORF">F4554_002488</name>
</gene>
<dbReference type="SUPFAM" id="SSF56112">
    <property type="entry name" value="Protein kinase-like (PK-like)"/>
    <property type="match status" value="1"/>
</dbReference>
<keyword evidence="3" id="KW-0418">Kinase</keyword>
<dbReference type="InterPro" id="IPR011009">
    <property type="entry name" value="Kinase-like_dom_sf"/>
</dbReference>
<keyword evidence="4" id="KW-1185">Reference proteome</keyword>
<evidence type="ECO:0000313" key="4">
    <source>
        <dbReference type="Proteomes" id="UP000579605"/>
    </source>
</evidence>
<dbReference type="GO" id="GO:0016301">
    <property type="term" value="F:kinase activity"/>
    <property type="evidence" value="ECO:0007669"/>
    <property type="project" value="UniProtKB-KW"/>
</dbReference>
<accession>A0A852ZKX6</accession>
<feature type="domain" description="Aminoglycoside phosphotransferase" evidence="2">
    <location>
        <begin position="147"/>
        <end position="227"/>
    </location>
</feature>
<evidence type="ECO:0000259" key="2">
    <source>
        <dbReference type="Pfam" id="PF01636"/>
    </source>
</evidence>
<dbReference type="Pfam" id="PF01636">
    <property type="entry name" value="APH"/>
    <property type="match status" value="2"/>
</dbReference>
<organism evidence="3 4">
    <name type="scientific">Actinopolymorpha rutila</name>
    <dbReference type="NCBI Taxonomy" id="446787"/>
    <lineage>
        <taxon>Bacteria</taxon>
        <taxon>Bacillati</taxon>
        <taxon>Actinomycetota</taxon>
        <taxon>Actinomycetes</taxon>
        <taxon>Propionibacteriales</taxon>
        <taxon>Actinopolymorphaceae</taxon>
        <taxon>Actinopolymorpha</taxon>
    </lineage>
</organism>
<comment type="caution">
    <text evidence="3">The sequence shown here is derived from an EMBL/GenBank/DDBJ whole genome shotgun (WGS) entry which is preliminary data.</text>
</comment>
<keyword evidence="3" id="KW-0808">Transferase</keyword>
<proteinExistence type="predicted"/>
<dbReference type="Gene3D" id="3.90.1200.10">
    <property type="match status" value="1"/>
</dbReference>
<feature type="region of interest" description="Disordered" evidence="1">
    <location>
        <begin position="274"/>
        <end position="295"/>
    </location>
</feature>
<protein>
    <submittedName>
        <fullName evidence="3">Aminoglycoside phosphotransferase (APT) family kinase protein</fullName>
    </submittedName>
</protein>
<dbReference type="Proteomes" id="UP000579605">
    <property type="component" value="Unassembled WGS sequence"/>
</dbReference>
<name>A0A852ZKX6_9ACTN</name>
<reference evidence="3 4" key="1">
    <citation type="submission" date="2020-07" db="EMBL/GenBank/DDBJ databases">
        <title>Sequencing the genomes of 1000 actinobacteria strains.</title>
        <authorList>
            <person name="Klenk H.-P."/>
        </authorList>
    </citation>
    <scope>NUCLEOTIDE SEQUENCE [LARGE SCALE GENOMIC DNA]</scope>
    <source>
        <strain evidence="3 4">DSM 18448</strain>
    </source>
</reference>
<evidence type="ECO:0000256" key="1">
    <source>
        <dbReference type="SAM" id="MobiDB-lite"/>
    </source>
</evidence>
<evidence type="ECO:0000313" key="3">
    <source>
        <dbReference type="EMBL" id="NYH89850.1"/>
    </source>
</evidence>
<dbReference type="EMBL" id="JACBZH010000001">
    <property type="protein sequence ID" value="NYH89850.1"/>
    <property type="molecule type" value="Genomic_DNA"/>
</dbReference>
<dbReference type="RefSeq" id="WP_179787504.1">
    <property type="nucleotide sequence ID" value="NZ_BAAARR010000010.1"/>
</dbReference>
<dbReference type="InterPro" id="IPR051678">
    <property type="entry name" value="AGP_Transferase"/>
</dbReference>
<sequence length="295" mass="30787">MTQSMESMVTEALAAIDLPADARIEPAGGATGETWKVWYADTPYALRCTAPGSGIPAQLAAMRAAGSAGLPVPEVVRHAGTARLEVVLLRWLPGRTVADVLRAGLGSAYHLGELMGAAQRELHRVPAPAEVMDAIDARAAAPAGLVGAGESGDQSTGALLHLDWHPLNVLVDGDEVSAIVDWVNARRGHPLLDVARTYALLTVDPALAALSTAERDLLAELAEGWAAGYGPQAASIPADCLRWAGQMMLADLAGRYAHDPDALKPLRRWTSRWADQAGDETSGEATGVAADRSAG</sequence>
<dbReference type="AlphaFoldDB" id="A0A852ZKX6"/>
<dbReference type="PANTHER" id="PTHR21310">
    <property type="entry name" value="AMINOGLYCOSIDE PHOSPHOTRANSFERASE-RELATED-RELATED"/>
    <property type="match status" value="1"/>
</dbReference>
<dbReference type="InterPro" id="IPR002575">
    <property type="entry name" value="Aminoglycoside_PTrfase"/>
</dbReference>